<evidence type="ECO:0000256" key="2">
    <source>
        <dbReference type="ARBA" id="ARBA00012027"/>
    </source>
</evidence>
<dbReference type="PANTHER" id="PTHR18896">
    <property type="entry name" value="PHOSPHOLIPASE D"/>
    <property type="match status" value="1"/>
</dbReference>
<accession>A0ABQ5FDM8</accession>
<evidence type="ECO:0000256" key="7">
    <source>
        <dbReference type="SAM" id="Coils"/>
    </source>
</evidence>
<keyword evidence="4" id="KW-0378">Hydrolase</keyword>
<keyword evidence="10" id="KW-0695">RNA-directed DNA polymerase</keyword>
<keyword evidence="5" id="KW-0442">Lipid degradation</keyword>
<protein>
    <recommendedName>
        <fullName evidence="2">phospholipase D</fullName>
        <ecNumber evidence="2">3.1.4.4</ecNumber>
    </recommendedName>
</protein>
<evidence type="ECO:0000256" key="1">
    <source>
        <dbReference type="ARBA" id="ARBA00000798"/>
    </source>
</evidence>
<feature type="region of interest" description="Disordered" evidence="8">
    <location>
        <begin position="195"/>
        <end position="219"/>
    </location>
</feature>
<comment type="caution">
    <text evidence="10">The sequence shown here is derived from an EMBL/GenBank/DDBJ whole genome shotgun (WGS) entry which is preliminary data.</text>
</comment>
<evidence type="ECO:0000256" key="6">
    <source>
        <dbReference type="ARBA" id="ARBA00023098"/>
    </source>
</evidence>
<dbReference type="PROSITE" id="PS50035">
    <property type="entry name" value="PLD"/>
    <property type="match status" value="1"/>
</dbReference>
<dbReference type="EMBL" id="BQNB010017250">
    <property type="protein sequence ID" value="GJT61008.1"/>
    <property type="molecule type" value="Genomic_DNA"/>
</dbReference>
<evidence type="ECO:0000259" key="9">
    <source>
        <dbReference type="PROSITE" id="PS50035"/>
    </source>
</evidence>
<evidence type="ECO:0000313" key="11">
    <source>
        <dbReference type="Proteomes" id="UP001151760"/>
    </source>
</evidence>
<dbReference type="GO" id="GO:0003964">
    <property type="term" value="F:RNA-directed DNA polymerase activity"/>
    <property type="evidence" value="ECO:0007669"/>
    <property type="project" value="UniProtKB-KW"/>
</dbReference>
<dbReference type="InterPro" id="IPR015679">
    <property type="entry name" value="PLipase_D_fam"/>
</dbReference>
<evidence type="ECO:0000256" key="3">
    <source>
        <dbReference type="ARBA" id="ARBA00022737"/>
    </source>
</evidence>
<sequence>MFVDDEFVMLGSANINQCSLEGTQDTEIAMGAYQQIHMSLWAEHIGQLESTFDKPESLECMNRMRRKRRGQHINVGKLHGQTHYPISNASSSASTPPASLQIVPALPGLPRLPAVLVLSGQEIPLGRLYHTHPNGCHRMLTTKKRVHPFPARIPANRRRFRYVSSSSSSPPSPPADHSLIALSLIRANLLPPRKRLRGSPSTFHQETSIEDSTERGYEASMEGSTKICLETDIEAGAEVGTEVGTDASVGAIIEIDVDVVAEPDTLLVLPEPTIAERLDNHGEEVEEEIRTLTSRLETAQAERTALRNRVRSLELSESSLRDTLRIERERFAEVQRHLGYVSEELRQSMMSHFADRESLTRIETFMIMHFGYRP</sequence>
<dbReference type="Proteomes" id="UP001151760">
    <property type="component" value="Unassembled WGS sequence"/>
</dbReference>
<comment type="catalytic activity">
    <reaction evidence="1">
        <text>a 1,2-diacyl-sn-glycero-3-phosphocholine + H2O = a 1,2-diacyl-sn-glycero-3-phosphate + choline + H(+)</text>
        <dbReference type="Rhea" id="RHEA:14445"/>
        <dbReference type="ChEBI" id="CHEBI:15354"/>
        <dbReference type="ChEBI" id="CHEBI:15377"/>
        <dbReference type="ChEBI" id="CHEBI:15378"/>
        <dbReference type="ChEBI" id="CHEBI:57643"/>
        <dbReference type="ChEBI" id="CHEBI:58608"/>
        <dbReference type="EC" id="3.1.4.4"/>
    </reaction>
</comment>
<feature type="coiled-coil region" evidence="7">
    <location>
        <begin position="275"/>
        <end position="316"/>
    </location>
</feature>
<keyword evidence="6" id="KW-0443">Lipid metabolism</keyword>
<reference evidence="10" key="2">
    <citation type="submission" date="2022-01" db="EMBL/GenBank/DDBJ databases">
        <authorList>
            <person name="Yamashiro T."/>
            <person name="Shiraishi A."/>
            <person name="Satake H."/>
            <person name="Nakayama K."/>
        </authorList>
    </citation>
    <scope>NUCLEOTIDE SEQUENCE</scope>
</reference>
<evidence type="ECO:0000256" key="8">
    <source>
        <dbReference type="SAM" id="MobiDB-lite"/>
    </source>
</evidence>
<organism evidence="10 11">
    <name type="scientific">Tanacetum coccineum</name>
    <dbReference type="NCBI Taxonomy" id="301880"/>
    <lineage>
        <taxon>Eukaryota</taxon>
        <taxon>Viridiplantae</taxon>
        <taxon>Streptophyta</taxon>
        <taxon>Embryophyta</taxon>
        <taxon>Tracheophyta</taxon>
        <taxon>Spermatophyta</taxon>
        <taxon>Magnoliopsida</taxon>
        <taxon>eudicotyledons</taxon>
        <taxon>Gunneridae</taxon>
        <taxon>Pentapetalae</taxon>
        <taxon>asterids</taxon>
        <taxon>campanulids</taxon>
        <taxon>Asterales</taxon>
        <taxon>Asteraceae</taxon>
        <taxon>Asteroideae</taxon>
        <taxon>Anthemideae</taxon>
        <taxon>Anthemidinae</taxon>
        <taxon>Tanacetum</taxon>
    </lineage>
</organism>
<evidence type="ECO:0000313" key="10">
    <source>
        <dbReference type="EMBL" id="GJT61008.1"/>
    </source>
</evidence>
<evidence type="ECO:0000256" key="5">
    <source>
        <dbReference type="ARBA" id="ARBA00022963"/>
    </source>
</evidence>
<keyword evidence="3" id="KW-0677">Repeat</keyword>
<evidence type="ECO:0000256" key="4">
    <source>
        <dbReference type="ARBA" id="ARBA00022801"/>
    </source>
</evidence>
<keyword evidence="11" id="KW-1185">Reference proteome</keyword>
<keyword evidence="10" id="KW-0808">Transferase</keyword>
<keyword evidence="7" id="KW-0175">Coiled coil</keyword>
<reference evidence="10" key="1">
    <citation type="journal article" date="2022" name="Int. J. Mol. Sci.">
        <title>Draft Genome of Tanacetum Coccineum: Genomic Comparison of Closely Related Tanacetum-Family Plants.</title>
        <authorList>
            <person name="Yamashiro T."/>
            <person name="Shiraishi A."/>
            <person name="Nakayama K."/>
            <person name="Satake H."/>
        </authorList>
    </citation>
    <scope>NUCLEOTIDE SEQUENCE</scope>
</reference>
<dbReference type="PANTHER" id="PTHR18896:SF201">
    <property type="entry name" value="PHOSPHOLIPASE D"/>
    <property type="match status" value="1"/>
</dbReference>
<dbReference type="EC" id="3.1.4.4" evidence="2"/>
<dbReference type="InterPro" id="IPR001736">
    <property type="entry name" value="PLipase_D/transphosphatidylase"/>
</dbReference>
<gene>
    <name evidence="10" type="ORF">Tco_1004541</name>
</gene>
<name>A0ABQ5FDM8_9ASTR</name>
<feature type="domain" description="PLD phosphodiesterase" evidence="9">
    <location>
        <begin position="1"/>
        <end position="19"/>
    </location>
</feature>
<proteinExistence type="predicted"/>
<keyword evidence="10" id="KW-0548">Nucleotidyltransferase</keyword>